<proteinExistence type="predicted"/>
<accession>A0A2I1G1G2</accession>
<evidence type="ECO:0000313" key="1">
    <source>
        <dbReference type="EMBL" id="PKY40469.1"/>
    </source>
</evidence>
<gene>
    <name evidence="1" type="ORF">RhiirA4_3858</name>
</gene>
<reference evidence="1 2" key="1">
    <citation type="submission" date="2015-10" db="EMBL/GenBank/DDBJ databases">
        <title>Genome analyses suggest a sexual origin of heterokaryosis in a supposedly ancient asexual fungus.</title>
        <authorList>
            <person name="Ropars J."/>
            <person name="Sedzielewska K."/>
            <person name="Noel J."/>
            <person name="Charron P."/>
            <person name="Farinelli L."/>
            <person name="Marton T."/>
            <person name="Kruger M."/>
            <person name="Pelin A."/>
            <person name="Brachmann A."/>
            <person name="Corradi N."/>
        </authorList>
    </citation>
    <scope>NUCLEOTIDE SEQUENCE [LARGE SCALE GENOMIC DNA]</scope>
    <source>
        <strain evidence="1 2">A4</strain>
    </source>
</reference>
<organism evidence="1 2">
    <name type="scientific">Rhizophagus irregularis</name>
    <dbReference type="NCBI Taxonomy" id="588596"/>
    <lineage>
        <taxon>Eukaryota</taxon>
        <taxon>Fungi</taxon>
        <taxon>Fungi incertae sedis</taxon>
        <taxon>Mucoromycota</taxon>
        <taxon>Glomeromycotina</taxon>
        <taxon>Glomeromycetes</taxon>
        <taxon>Glomerales</taxon>
        <taxon>Glomeraceae</taxon>
        <taxon>Rhizophagus</taxon>
    </lineage>
</organism>
<evidence type="ECO:0000313" key="2">
    <source>
        <dbReference type="Proteomes" id="UP000234323"/>
    </source>
</evidence>
<name>A0A2I1G1G2_9GLOM</name>
<dbReference type="EMBL" id="LLXI01000102">
    <property type="protein sequence ID" value="PKY40469.1"/>
    <property type="molecule type" value="Genomic_DNA"/>
</dbReference>
<protein>
    <submittedName>
        <fullName evidence="1">Uncharacterized protein</fullName>
    </submittedName>
</protein>
<dbReference type="Proteomes" id="UP000234323">
    <property type="component" value="Unassembled WGS sequence"/>
</dbReference>
<keyword evidence="2" id="KW-1185">Reference proteome</keyword>
<comment type="caution">
    <text evidence="1">The sequence shown here is derived from an EMBL/GenBank/DDBJ whole genome shotgun (WGS) entry which is preliminary data.</text>
</comment>
<dbReference type="AlphaFoldDB" id="A0A2I1G1G2"/>
<sequence>MKIRIKIFFRVHLTGDLRLNSKDYILGFRILFLTNGLRIACVYCGKLLYPQKANWISYNPLITYPIQQNIPNISLSFNPNTNRISIPRIPVCDSCNKPSTRFFFPHLSLIPEVIKSVPYIKENICPRFTYIVL</sequence>